<dbReference type="GO" id="GO:0045892">
    <property type="term" value="P:negative regulation of DNA-templated transcription"/>
    <property type="evidence" value="ECO:0007669"/>
    <property type="project" value="TreeGrafter"/>
</dbReference>
<dbReference type="AlphaFoldDB" id="A0A381NVA0"/>
<dbReference type="InterPro" id="IPR002481">
    <property type="entry name" value="FUR"/>
</dbReference>
<dbReference type="GO" id="GO:0008270">
    <property type="term" value="F:zinc ion binding"/>
    <property type="evidence" value="ECO:0007669"/>
    <property type="project" value="TreeGrafter"/>
</dbReference>
<evidence type="ECO:0000256" key="2">
    <source>
        <dbReference type="ARBA" id="ARBA00007957"/>
    </source>
</evidence>
<dbReference type="GO" id="GO:0000976">
    <property type="term" value="F:transcription cis-regulatory region binding"/>
    <property type="evidence" value="ECO:0007669"/>
    <property type="project" value="TreeGrafter"/>
</dbReference>
<evidence type="ECO:0000256" key="4">
    <source>
        <dbReference type="ARBA" id="ARBA00022490"/>
    </source>
</evidence>
<keyword evidence="9" id="KW-0238">DNA-binding</keyword>
<keyword evidence="10" id="KW-0804">Transcription</keyword>
<keyword evidence="4" id="KW-0963">Cytoplasm</keyword>
<protein>
    <recommendedName>
        <fullName evidence="12">Ferric uptake regulation protein</fullName>
    </recommendedName>
</protein>
<dbReference type="Gene3D" id="3.30.1490.190">
    <property type="match status" value="1"/>
</dbReference>
<evidence type="ECO:0008006" key="12">
    <source>
        <dbReference type="Google" id="ProtNLM"/>
    </source>
</evidence>
<evidence type="ECO:0000256" key="9">
    <source>
        <dbReference type="ARBA" id="ARBA00023125"/>
    </source>
</evidence>
<dbReference type="GO" id="GO:0003700">
    <property type="term" value="F:DNA-binding transcription factor activity"/>
    <property type="evidence" value="ECO:0007669"/>
    <property type="project" value="InterPro"/>
</dbReference>
<keyword evidence="7" id="KW-0862">Zinc</keyword>
<evidence type="ECO:0000313" key="11">
    <source>
        <dbReference type="EMBL" id="SUZ58556.1"/>
    </source>
</evidence>
<evidence type="ECO:0000256" key="1">
    <source>
        <dbReference type="ARBA" id="ARBA00004496"/>
    </source>
</evidence>
<organism evidence="11">
    <name type="scientific">marine metagenome</name>
    <dbReference type="NCBI Taxonomy" id="408172"/>
    <lineage>
        <taxon>unclassified sequences</taxon>
        <taxon>metagenomes</taxon>
        <taxon>ecological metagenomes</taxon>
    </lineage>
</organism>
<evidence type="ECO:0000256" key="8">
    <source>
        <dbReference type="ARBA" id="ARBA00023015"/>
    </source>
</evidence>
<accession>A0A381NVA0</accession>
<comment type="subcellular location">
    <subcellularLocation>
        <location evidence="1">Cytoplasm</location>
    </subcellularLocation>
</comment>
<comment type="subunit">
    <text evidence="3">Homodimer.</text>
</comment>
<gene>
    <name evidence="11" type="ORF">METZ01_LOCUS11410</name>
</gene>
<dbReference type="Gene3D" id="1.10.10.10">
    <property type="entry name" value="Winged helix-like DNA-binding domain superfamily/Winged helix DNA-binding domain"/>
    <property type="match status" value="1"/>
</dbReference>
<dbReference type="GO" id="GO:1900376">
    <property type="term" value="P:regulation of secondary metabolite biosynthetic process"/>
    <property type="evidence" value="ECO:0007669"/>
    <property type="project" value="TreeGrafter"/>
</dbReference>
<keyword evidence="6" id="KW-0479">Metal-binding</keyword>
<dbReference type="InterPro" id="IPR043135">
    <property type="entry name" value="Fur_C"/>
</dbReference>
<dbReference type="CDD" id="cd07153">
    <property type="entry name" value="Fur_like"/>
    <property type="match status" value="1"/>
</dbReference>
<evidence type="ECO:0000256" key="5">
    <source>
        <dbReference type="ARBA" id="ARBA00022491"/>
    </source>
</evidence>
<evidence type="ECO:0000256" key="10">
    <source>
        <dbReference type="ARBA" id="ARBA00023163"/>
    </source>
</evidence>
<dbReference type="EMBL" id="UINC01000627">
    <property type="protein sequence ID" value="SUZ58556.1"/>
    <property type="molecule type" value="Genomic_DNA"/>
</dbReference>
<evidence type="ECO:0000256" key="3">
    <source>
        <dbReference type="ARBA" id="ARBA00011738"/>
    </source>
</evidence>
<comment type="similarity">
    <text evidence="2">Belongs to the Fur family.</text>
</comment>
<name>A0A381NVA0_9ZZZZ</name>
<sequence length="141" mass="16935">MLDEFDIFKDFLKQHHLRWTPQRKSILKVFLQQKGHVPIDDLHKKIQAQDPTIGIATLYRTMKLLMDAGLAEMHTFNEKTTYEHLYQIRHHDHLICKVCGKTVEFEHPLIEKYQVEVCERHNFTLKSHRMELFGICYECQK</sequence>
<dbReference type="Pfam" id="PF01475">
    <property type="entry name" value="FUR"/>
    <property type="match status" value="1"/>
</dbReference>
<proteinExistence type="inferred from homology"/>
<evidence type="ECO:0000256" key="6">
    <source>
        <dbReference type="ARBA" id="ARBA00022723"/>
    </source>
</evidence>
<keyword evidence="8" id="KW-0805">Transcription regulation</keyword>
<dbReference type="PANTHER" id="PTHR33202:SF2">
    <property type="entry name" value="FERRIC UPTAKE REGULATION PROTEIN"/>
    <property type="match status" value="1"/>
</dbReference>
<dbReference type="InterPro" id="IPR036388">
    <property type="entry name" value="WH-like_DNA-bd_sf"/>
</dbReference>
<keyword evidence="5" id="KW-0678">Repressor</keyword>
<dbReference type="GO" id="GO:0005829">
    <property type="term" value="C:cytosol"/>
    <property type="evidence" value="ECO:0007669"/>
    <property type="project" value="TreeGrafter"/>
</dbReference>
<evidence type="ECO:0000256" key="7">
    <source>
        <dbReference type="ARBA" id="ARBA00022833"/>
    </source>
</evidence>
<dbReference type="SUPFAM" id="SSF46785">
    <property type="entry name" value="Winged helix' DNA-binding domain"/>
    <property type="match status" value="1"/>
</dbReference>
<dbReference type="InterPro" id="IPR036390">
    <property type="entry name" value="WH_DNA-bd_sf"/>
</dbReference>
<reference evidence="11" key="1">
    <citation type="submission" date="2018-05" db="EMBL/GenBank/DDBJ databases">
        <authorList>
            <person name="Lanie J.A."/>
            <person name="Ng W.-L."/>
            <person name="Kazmierczak K.M."/>
            <person name="Andrzejewski T.M."/>
            <person name="Davidsen T.M."/>
            <person name="Wayne K.J."/>
            <person name="Tettelin H."/>
            <person name="Glass J.I."/>
            <person name="Rusch D."/>
            <person name="Podicherti R."/>
            <person name="Tsui H.-C.T."/>
            <person name="Winkler M.E."/>
        </authorList>
    </citation>
    <scope>NUCLEOTIDE SEQUENCE</scope>
</reference>
<dbReference type="PANTHER" id="PTHR33202">
    <property type="entry name" value="ZINC UPTAKE REGULATION PROTEIN"/>
    <property type="match status" value="1"/>
</dbReference>